<feature type="domain" description="Rhodopsin" evidence="8">
    <location>
        <begin position="44"/>
        <end position="286"/>
    </location>
</feature>
<comment type="similarity">
    <text evidence="5">Belongs to the SAT4 family.</text>
</comment>
<dbReference type="InterPro" id="IPR049326">
    <property type="entry name" value="Rhodopsin_dom_fungi"/>
</dbReference>
<protein>
    <recommendedName>
        <fullName evidence="8">Rhodopsin domain-containing protein</fullName>
    </recommendedName>
</protein>
<evidence type="ECO:0000256" key="2">
    <source>
        <dbReference type="ARBA" id="ARBA00022692"/>
    </source>
</evidence>
<feature type="region of interest" description="Disordered" evidence="6">
    <location>
        <begin position="305"/>
        <end position="341"/>
    </location>
</feature>
<evidence type="ECO:0000256" key="4">
    <source>
        <dbReference type="ARBA" id="ARBA00023136"/>
    </source>
</evidence>
<keyword evidence="3 7" id="KW-1133">Transmembrane helix</keyword>
<name>A0A8K0VUD6_9PLEO</name>
<organism evidence="9 10">
    <name type="scientific">Paraphoma chrysanthemicola</name>
    <dbReference type="NCBI Taxonomy" id="798071"/>
    <lineage>
        <taxon>Eukaryota</taxon>
        <taxon>Fungi</taxon>
        <taxon>Dikarya</taxon>
        <taxon>Ascomycota</taxon>
        <taxon>Pezizomycotina</taxon>
        <taxon>Dothideomycetes</taxon>
        <taxon>Pleosporomycetidae</taxon>
        <taxon>Pleosporales</taxon>
        <taxon>Pleosporineae</taxon>
        <taxon>Phaeosphaeriaceae</taxon>
        <taxon>Paraphoma</taxon>
    </lineage>
</organism>
<accession>A0A8K0VUD6</accession>
<dbReference type="InterPro" id="IPR052337">
    <property type="entry name" value="SAT4-like"/>
</dbReference>
<dbReference type="GO" id="GO:0016020">
    <property type="term" value="C:membrane"/>
    <property type="evidence" value="ECO:0007669"/>
    <property type="project" value="UniProtKB-SubCell"/>
</dbReference>
<dbReference type="AlphaFoldDB" id="A0A8K0VUD6"/>
<feature type="compositionally biased region" description="Pro residues" evidence="6">
    <location>
        <begin position="456"/>
        <end position="466"/>
    </location>
</feature>
<evidence type="ECO:0000256" key="3">
    <source>
        <dbReference type="ARBA" id="ARBA00022989"/>
    </source>
</evidence>
<feature type="transmembrane region" description="Helical" evidence="7">
    <location>
        <begin position="60"/>
        <end position="80"/>
    </location>
</feature>
<evidence type="ECO:0000256" key="1">
    <source>
        <dbReference type="ARBA" id="ARBA00004141"/>
    </source>
</evidence>
<dbReference type="Pfam" id="PF20684">
    <property type="entry name" value="Fung_rhodopsin"/>
    <property type="match status" value="1"/>
</dbReference>
<evidence type="ECO:0000256" key="7">
    <source>
        <dbReference type="SAM" id="Phobius"/>
    </source>
</evidence>
<dbReference type="OrthoDB" id="4525788at2759"/>
<keyword evidence="2 7" id="KW-0812">Transmembrane</keyword>
<feature type="transmembrane region" description="Helical" evidence="7">
    <location>
        <begin position="142"/>
        <end position="163"/>
    </location>
</feature>
<feature type="transmembrane region" description="Helical" evidence="7">
    <location>
        <begin position="26"/>
        <end position="48"/>
    </location>
</feature>
<reference evidence="9" key="1">
    <citation type="journal article" date="2021" name="Nat. Commun.">
        <title>Genetic determinants of endophytism in the Arabidopsis root mycobiome.</title>
        <authorList>
            <person name="Mesny F."/>
            <person name="Miyauchi S."/>
            <person name="Thiergart T."/>
            <person name="Pickel B."/>
            <person name="Atanasova L."/>
            <person name="Karlsson M."/>
            <person name="Huettel B."/>
            <person name="Barry K.W."/>
            <person name="Haridas S."/>
            <person name="Chen C."/>
            <person name="Bauer D."/>
            <person name="Andreopoulos W."/>
            <person name="Pangilinan J."/>
            <person name="LaButti K."/>
            <person name="Riley R."/>
            <person name="Lipzen A."/>
            <person name="Clum A."/>
            <person name="Drula E."/>
            <person name="Henrissat B."/>
            <person name="Kohler A."/>
            <person name="Grigoriev I.V."/>
            <person name="Martin F.M."/>
            <person name="Hacquard S."/>
        </authorList>
    </citation>
    <scope>NUCLEOTIDE SEQUENCE</scope>
    <source>
        <strain evidence="9">MPI-SDFR-AT-0120</strain>
    </source>
</reference>
<feature type="compositionally biased region" description="Polar residues" evidence="6">
    <location>
        <begin position="314"/>
        <end position="334"/>
    </location>
</feature>
<dbReference type="PANTHER" id="PTHR33048:SF129">
    <property type="entry name" value="INTEGRAL MEMBRANE PROTEIN-RELATED"/>
    <property type="match status" value="1"/>
</dbReference>
<gene>
    <name evidence="9" type="ORF">FB567DRAFT_131994</name>
</gene>
<dbReference type="PANTHER" id="PTHR33048">
    <property type="entry name" value="PTH11-LIKE INTEGRAL MEMBRANE PROTEIN (AFU_ORTHOLOGUE AFUA_5G11245)"/>
    <property type="match status" value="1"/>
</dbReference>
<evidence type="ECO:0000259" key="8">
    <source>
        <dbReference type="Pfam" id="PF20684"/>
    </source>
</evidence>
<dbReference type="Proteomes" id="UP000813461">
    <property type="component" value="Unassembled WGS sequence"/>
</dbReference>
<dbReference type="EMBL" id="JAGMVJ010000017">
    <property type="protein sequence ID" value="KAH7078288.1"/>
    <property type="molecule type" value="Genomic_DNA"/>
</dbReference>
<sequence length="466" mass="51742">MRLPPADVILSWPPPNYDDPITRGNALVIVNSIFIVFVVITVGLRLYTRLVIKRWFGIDDVFILLALLFTIGLTAIVLLANQRYGWDRHVWDIRFDQFVPASKIAMTSKVVFTAAASFTRLSLHCFYYRVIRDTGKTWFKWLIHANVVYTLGILVSFTFLAIFQCTPVRAYWTLGAPDGACMDEGVATLICGIINCVADFATTVTPMPLVMGLKMPLQQRLAVAVLFGLGIVVTIAGVVRTWFIYRSLFGEYDQTWYAYPLWIAAAIETDLGVICASAPVLKPLLAKIPFSLSDTFSCGISIKLSSGSSPSSKATVQAPPQSLSKLTSTSTPMSSKRRSEAIQAVPELEADQGKSYELKQWDDMERANTANFMSRGSEEVMLESQEEAKSRSGMRSLWGKLTSGKEKKEEMQDMTITRTSEVELQISPASGYNSKRSSRHPPPRVPPKLPPKDLPARSPLPTPRPS</sequence>
<keyword evidence="10" id="KW-1185">Reference proteome</keyword>
<proteinExistence type="inferred from homology"/>
<feature type="transmembrane region" description="Helical" evidence="7">
    <location>
        <begin position="221"/>
        <end position="245"/>
    </location>
</feature>
<evidence type="ECO:0000313" key="9">
    <source>
        <dbReference type="EMBL" id="KAH7078288.1"/>
    </source>
</evidence>
<evidence type="ECO:0000256" key="6">
    <source>
        <dbReference type="SAM" id="MobiDB-lite"/>
    </source>
</evidence>
<feature type="region of interest" description="Disordered" evidence="6">
    <location>
        <begin position="402"/>
        <end position="466"/>
    </location>
</feature>
<comment type="caution">
    <text evidence="9">The sequence shown here is derived from an EMBL/GenBank/DDBJ whole genome shotgun (WGS) entry which is preliminary data.</text>
</comment>
<evidence type="ECO:0000313" key="10">
    <source>
        <dbReference type="Proteomes" id="UP000813461"/>
    </source>
</evidence>
<keyword evidence="4 7" id="KW-0472">Membrane</keyword>
<evidence type="ECO:0000256" key="5">
    <source>
        <dbReference type="ARBA" id="ARBA00038359"/>
    </source>
</evidence>
<comment type="subcellular location">
    <subcellularLocation>
        <location evidence="1">Membrane</location>
        <topology evidence="1">Multi-pass membrane protein</topology>
    </subcellularLocation>
</comment>